<evidence type="ECO:0008006" key="4">
    <source>
        <dbReference type="Google" id="ProtNLM"/>
    </source>
</evidence>
<dbReference type="HOGENOM" id="CLU_1988676_0_0_10"/>
<feature type="signal peptide" evidence="1">
    <location>
        <begin position="1"/>
        <end position="32"/>
    </location>
</feature>
<dbReference type="EMBL" id="CP001100">
    <property type="protein sequence ID" value="ACF14826.1"/>
    <property type="molecule type" value="Genomic_DNA"/>
</dbReference>
<dbReference type="eggNOG" id="ENOG502ZV2V">
    <property type="taxonomic scope" value="Bacteria"/>
</dbReference>
<keyword evidence="3" id="KW-1185">Reference proteome</keyword>
<organism evidence="2 3">
    <name type="scientific">Chloroherpeton thalassium (strain ATCC 35110 / GB-78)</name>
    <dbReference type="NCBI Taxonomy" id="517418"/>
    <lineage>
        <taxon>Bacteria</taxon>
        <taxon>Pseudomonadati</taxon>
        <taxon>Chlorobiota</taxon>
        <taxon>Chlorobiia</taxon>
        <taxon>Chlorobiales</taxon>
        <taxon>Chloroherpetonaceae</taxon>
        <taxon>Chloroherpeton</taxon>
    </lineage>
</organism>
<protein>
    <recommendedName>
        <fullName evidence="4">DUF4296 domain-containing protein</fullName>
    </recommendedName>
</protein>
<dbReference type="PROSITE" id="PS51257">
    <property type="entry name" value="PROKAR_LIPOPROTEIN"/>
    <property type="match status" value="1"/>
</dbReference>
<dbReference type="AlphaFoldDB" id="B3QX16"/>
<dbReference type="Proteomes" id="UP000001208">
    <property type="component" value="Chromosome"/>
</dbReference>
<dbReference type="KEGG" id="cts:Ctha_2376"/>
<evidence type="ECO:0000256" key="1">
    <source>
        <dbReference type="SAM" id="SignalP"/>
    </source>
</evidence>
<evidence type="ECO:0000313" key="3">
    <source>
        <dbReference type="Proteomes" id="UP000001208"/>
    </source>
</evidence>
<gene>
    <name evidence="2" type="ordered locus">Ctha_2376</name>
</gene>
<proteinExistence type="predicted"/>
<dbReference type="STRING" id="517418.Ctha_2376"/>
<feature type="chain" id="PRO_5002795886" description="DUF4296 domain-containing protein" evidence="1">
    <location>
        <begin position="33"/>
        <end position="125"/>
    </location>
</feature>
<name>B3QX16_CHLT3</name>
<evidence type="ECO:0000313" key="2">
    <source>
        <dbReference type="EMBL" id="ACF14826.1"/>
    </source>
</evidence>
<sequence length="125" mass="14381">MNFFKIKKAFGLCLQCVSVVAILSAGMACSKADEKLTEKDKAFIKTYVDVLLVQAWYESLSSSERMNFSKPDSLDRVFAYHNTTRVDFQKEMQGYKSKPAIWKDVLKNTLEAIEAKRRVLSEKRK</sequence>
<reference evidence="2 3" key="1">
    <citation type="submission" date="2008-06" db="EMBL/GenBank/DDBJ databases">
        <title>Complete sequence of Chloroherpeton thalassium ATCC 35110.</title>
        <authorList>
            <consortium name="US DOE Joint Genome Institute"/>
            <person name="Lucas S."/>
            <person name="Copeland A."/>
            <person name="Lapidus A."/>
            <person name="Glavina del Rio T."/>
            <person name="Dalin E."/>
            <person name="Tice H."/>
            <person name="Bruce D."/>
            <person name="Goodwin L."/>
            <person name="Pitluck S."/>
            <person name="Schmutz J."/>
            <person name="Larimer F."/>
            <person name="Land M."/>
            <person name="Hauser L."/>
            <person name="Kyrpides N."/>
            <person name="Mikhailova N."/>
            <person name="Liu Z."/>
            <person name="Li T."/>
            <person name="Zhao F."/>
            <person name="Overmann J."/>
            <person name="Bryant D.A."/>
            <person name="Richardson P."/>
        </authorList>
    </citation>
    <scope>NUCLEOTIDE SEQUENCE [LARGE SCALE GENOMIC DNA]</scope>
    <source>
        <strain evidence="3">ATCC 35110 / GB-78</strain>
    </source>
</reference>
<keyword evidence="1" id="KW-0732">Signal</keyword>
<accession>B3QX16</accession>